<keyword evidence="1" id="KW-0175">Coiled coil</keyword>
<evidence type="ECO:0000313" key="5">
    <source>
        <dbReference type="Proteomes" id="UP000708338"/>
    </source>
</evidence>
<sequence length="438" mass="48441">MIKKVLSTILTLSFIFICPLTAFASVATPSDAKRVPVASGSGAVQVFDDFQETDDFDMLDFPALMASGESDLPTVTNTVDYSDLRLYLRYYDMSNSIKYTFVSFNSSRYAAMSLPSDCAKPDRFYIGVMKGSLPSSGRYRIQVRFSSNTGVEYKANSCYLLSQKNNLNATSERSSTYDGTFMDFSGDWYYSAVIELGNVAFLEVGPVLKNPSNSVFPFGGYVSVNFTKTTSAPDYTTAGGPQTTDDIQSNIADNTAQQVEQGDTIIELIKNTIQTISSQLTAFWNQLAGEFTNLYNKMNAQHAEQLEADRSNTEDIIDAEQANTTNIINNNNQNTEKITNGYDSSALDESNNNLNNKLQEYESAESGITDTAGGWISDFTMPDFDNLINTGGILSACIWLGGFWQSLFTNMGSFNIPVTLSFVLIFVLMLVGYHRFRR</sequence>
<comment type="caution">
    <text evidence="4">The sequence shown here is derived from an EMBL/GenBank/DDBJ whole genome shotgun (WGS) entry which is preliminary data.</text>
</comment>
<dbReference type="AlphaFoldDB" id="A0AA41FGI2"/>
<dbReference type="EMBL" id="WQPS01000021">
    <property type="protein sequence ID" value="MBT9811216.1"/>
    <property type="molecule type" value="Genomic_DNA"/>
</dbReference>
<evidence type="ECO:0000256" key="1">
    <source>
        <dbReference type="SAM" id="Coils"/>
    </source>
</evidence>
<feature type="coiled-coil region" evidence="1">
    <location>
        <begin position="303"/>
        <end position="367"/>
    </location>
</feature>
<proteinExistence type="predicted"/>
<keyword evidence="2" id="KW-0472">Membrane</keyword>
<accession>A0AA41FGI2</accession>
<feature type="signal peptide" evidence="3">
    <location>
        <begin position="1"/>
        <end position="24"/>
    </location>
</feature>
<dbReference type="Proteomes" id="UP000708338">
    <property type="component" value="Unassembled WGS sequence"/>
</dbReference>
<evidence type="ECO:0000256" key="3">
    <source>
        <dbReference type="SAM" id="SignalP"/>
    </source>
</evidence>
<evidence type="ECO:0000313" key="4">
    <source>
        <dbReference type="EMBL" id="MBT9811216.1"/>
    </source>
</evidence>
<feature type="chain" id="PRO_5041309566" evidence="3">
    <location>
        <begin position="25"/>
        <end position="438"/>
    </location>
</feature>
<protein>
    <submittedName>
        <fullName evidence="4">Uncharacterized protein</fullName>
    </submittedName>
</protein>
<name>A0AA41FGI2_9FIRM</name>
<evidence type="ECO:0000256" key="2">
    <source>
        <dbReference type="SAM" id="Phobius"/>
    </source>
</evidence>
<keyword evidence="3" id="KW-0732">Signal</keyword>
<reference evidence="4" key="1">
    <citation type="journal article" date="2021" name="Gut Microbes">
        <title>A synthetic consortium of 100 gut commensals modulates the composition and function in a colon model of the microbiome of elderly subjects.</title>
        <authorList>
            <person name="Perez M."/>
            <person name="Ntemiri A."/>
            <person name="Tan H."/>
            <person name="Harris H.M.B."/>
            <person name="Roager H.M."/>
            <person name="Ribiere C."/>
            <person name="O'Toole P.W."/>
        </authorList>
    </citation>
    <scope>NUCLEOTIDE SEQUENCE</scope>
    <source>
        <strain evidence="4">MCC335</strain>
    </source>
</reference>
<feature type="transmembrane region" description="Helical" evidence="2">
    <location>
        <begin position="414"/>
        <end position="433"/>
    </location>
</feature>
<organism evidence="4 5">
    <name type="scientific">Enterocloster citroniae</name>
    <dbReference type="NCBI Taxonomy" id="358743"/>
    <lineage>
        <taxon>Bacteria</taxon>
        <taxon>Bacillati</taxon>
        <taxon>Bacillota</taxon>
        <taxon>Clostridia</taxon>
        <taxon>Lachnospirales</taxon>
        <taxon>Lachnospiraceae</taxon>
        <taxon>Enterocloster</taxon>
    </lineage>
</organism>
<dbReference type="RefSeq" id="WP_117450998.1">
    <property type="nucleotide sequence ID" value="NZ_CABJDD010000004.1"/>
</dbReference>
<keyword evidence="2" id="KW-1133">Transmembrane helix</keyword>
<keyword evidence="2" id="KW-0812">Transmembrane</keyword>
<gene>
    <name evidence="4" type="ORF">GPL26_16445</name>
</gene>